<dbReference type="EMBL" id="FOFB01000015">
    <property type="protein sequence ID" value="SEQ76289.1"/>
    <property type="molecule type" value="Genomic_DNA"/>
</dbReference>
<reference evidence="4" key="1">
    <citation type="submission" date="2016-10" db="EMBL/GenBank/DDBJ databases">
        <authorList>
            <person name="Varghese N."/>
            <person name="Submissions S."/>
        </authorList>
    </citation>
    <scope>NUCLEOTIDE SEQUENCE [LARGE SCALE GENOMIC DNA]</scope>
    <source>
        <strain evidence="4">DSM 24740</strain>
    </source>
</reference>
<dbReference type="GO" id="GO:0005829">
    <property type="term" value="C:cytosol"/>
    <property type="evidence" value="ECO:0007669"/>
    <property type="project" value="TreeGrafter"/>
</dbReference>
<dbReference type="InParanoid" id="A0A1H9IP34"/>
<evidence type="ECO:0000313" key="3">
    <source>
        <dbReference type="EMBL" id="SEQ76289.1"/>
    </source>
</evidence>
<evidence type="ECO:0000256" key="2">
    <source>
        <dbReference type="ARBA" id="ARBA00022679"/>
    </source>
</evidence>
<dbReference type="PANTHER" id="PTHR30160:SF1">
    <property type="entry name" value="LIPOPOLYSACCHARIDE 1,2-N-ACETYLGLUCOSAMINETRANSFERASE-RELATED"/>
    <property type="match status" value="1"/>
</dbReference>
<dbReference type="Pfam" id="PF01075">
    <property type="entry name" value="Glyco_transf_9"/>
    <property type="match status" value="1"/>
</dbReference>
<keyword evidence="4" id="KW-1185">Reference proteome</keyword>
<dbReference type="STRING" id="478744.SAMN05444359_11580"/>
<dbReference type="CDD" id="cd03789">
    <property type="entry name" value="GT9_LPS_heptosyltransferase"/>
    <property type="match status" value="1"/>
</dbReference>
<keyword evidence="2 3" id="KW-0808">Transferase</keyword>
<sequence length="339" mass="37819">MKVLIIRFSSIGDIVLTTPVVRGVKEQLNAEVHFLTKSSFSAVLKNHPGIDRLWIIKKDISEVFDALVQEGFDHVIDLHVNLRTRELKTRMAIHQARHLRPRPKWHAFSKLNLEKFLLTRFGIDRLPKVHIVDRYLAATAPLGVRNDGNGLDYFISPDEAVNLQKEKIPAHYIAFVIGAAHATKRLTEQQMIDFCAALPHPIVLLGGPAEKETGARIAAQHKHVINACGRFSLGGSADLVRQAAIVVTHDTGLMHVAAAFHKPIVSVWGNTVPAFGMYPYLPGREVEEKQRRQEVIGLSCRPCSKIGFDQCPKGHFRCIKEQDPATLAKAASDLLNEIR</sequence>
<proteinExistence type="predicted"/>
<dbReference type="GO" id="GO:0008713">
    <property type="term" value="F:ADP-heptose-lipopolysaccharide heptosyltransferase activity"/>
    <property type="evidence" value="ECO:0007669"/>
    <property type="project" value="TreeGrafter"/>
</dbReference>
<dbReference type="InterPro" id="IPR051199">
    <property type="entry name" value="LPS_LOS_Heptosyltrfase"/>
</dbReference>
<protein>
    <submittedName>
        <fullName evidence="3">ADP-heptose:LPS heptosyltransferase</fullName>
    </submittedName>
</protein>
<dbReference type="GO" id="GO:0009244">
    <property type="term" value="P:lipopolysaccharide core region biosynthetic process"/>
    <property type="evidence" value="ECO:0007669"/>
    <property type="project" value="TreeGrafter"/>
</dbReference>
<accession>A0A1H9IP34</accession>
<name>A0A1H9IP34_9BACT</name>
<dbReference type="Gene3D" id="3.40.50.2000">
    <property type="entry name" value="Glycogen Phosphorylase B"/>
    <property type="match status" value="2"/>
</dbReference>
<evidence type="ECO:0000256" key="1">
    <source>
        <dbReference type="ARBA" id="ARBA00022676"/>
    </source>
</evidence>
<dbReference type="AlphaFoldDB" id="A0A1H9IP34"/>
<evidence type="ECO:0000313" key="4">
    <source>
        <dbReference type="Proteomes" id="UP000199021"/>
    </source>
</evidence>
<keyword evidence="1" id="KW-0328">Glycosyltransferase</keyword>
<dbReference type="Proteomes" id="UP000199021">
    <property type="component" value="Unassembled WGS sequence"/>
</dbReference>
<organism evidence="3 4">
    <name type="scientific">Neolewinella agarilytica</name>
    <dbReference type="NCBI Taxonomy" id="478744"/>
    <lineage>
        <taxon>Bacteria</taxon>
        <taxon>Pseudomonadati</taxon>
        <taxon>Bacteroidota</taxon>
        <taxon>Saprospiria</taxon>
        <taxon>Saprospirales</taxon>
        <taxon>Lewinellaceae</taxon>
        <taxon>Neolewinella</taxon>
    </lineage>
</organism>
<gene>
    <name evidence="3" type="ORF">SAMN05444359_11580</name>
</gene>
<dbReference type="SUPFAM" id="SSF53756">
    <property type="entry name" value="UDP-Glycosyltransferase/glycogen phosphorylase"/>
    <property type="match status" value="1"/>
</dbReference>
<dbReference type="PANTHER" id="PTHR30160">
    <property type="entry name" value="TETRAACYLDISACCHARIDE 4'-KINASE-RELATED"/>
    <property type="match status" value="1"/>
</dbReference>
<dbReference type="InterPro" id="IPR002201">
    <property type="entry name" value="Glyco_trans_9"/>
</dbReference>